<dbReference type="GO" id="GO:0004658">
    <property type="term" value="F:propionyl-CoA carboxylase activity"/>
    <property type="evidence" value="ECO:0007669"/>
    <property type="project" value="InterPro"/>
</dbReference>
<dbReference type="EMBL" id="CP035494">
    <property type="protein sequence ID" value="QAY60593.1"/>
    <property type="molecule type" value="Genomic_DNA"/>
</dbReference>
<dbReference type="Proteomes" id="UP000293995">
    <property type="component" value="Chromosome"/>
</dbReference>
<dbReference type="KEGG" id="mprt:ET475_11725"/>
<organism evidence="1 2">
    <name type="scientific">Microbacterium protaetiae</name>
    <dbReference type="NCBI Taxonomy" id="2509458"/>
    <lineage>
        <taxon>Bacteria</taxon>
        <taxon>Bacillati</taxon>
        <taxon>Actinomycetota</taxon>
        <taxon>Actinomycetes</taxon>
        <taxon>Micrococcales</taxon>
        <taxon>Microbacteriaceae</taxon>
        <taxon>Microbacterium</taxon>
    </lineage>
</organism>
<dbReference type="Pfam" id="PF13822">
    <property type="entry name" value="ACC_epsilon"/>
    <property type="match status" value="1"/>
</dbReference>
<evidence type="ECO:0000313" key="2">
    <source>
        <dbReference type="Proteomes" id="UP000293995"/>
    </source>
</evidence>
<sequence>MSAGDDTAAPLQIDVVRGNPTEEELAALIAVVSEAYSREEESATVADESLSAWQVSARHLRKPLRRELGWRNYTAG</sequence>
<gene>
    <name evidence="1" type="ORF">ET475_11725</name>
</gene>
<dbReference type="GO" id="GO:0003989">
    <property type="term" value="F:acetyl-CoA carboxylase activity"/>
    <property type="evidence" value="ECO:0007669"/>
    <property type="project" value="InterPro"/>
</dbReference>
<proteinExistence type="predicted"/>
<dbReference type="OrthoDB" id="5120802at2"/>
<reference evidence="1 2" key="1">
    <citation type="submission" date="2019-01" db="EMBL/GenBank/DDBJ databases">
        <title>Genome sequencing of strain DFW100M-13.</title>
        <authorList>
            <person name="Heo J."/>
            <person name="Kim S.-J."/>
            <person name="Kim J.-S."/>
            <person name="Hong S.-B."/>
            <person name="Kwon S.-W."/>
        </authorList>
    </citation>
    <scope>NUCLEOTIDE SEQUENCE [LARGE SCALE GENOMIC DNA]</scope>
    <source>
        <strain evidence="1 2">DFW100M-13</strain>
    </source>
</reference>
<dbReference type="RefSeq" id="WP_129390311.1">
    <property type="nucleotide sequence ID" value="NZ_CP035494.1"/>
</dbReference>
<protein>
    <submittedName>
        <fullName evidence="1">Acyl-CoA carboxylase subunit epsilon</fullName>
    </submittedName>
</protein>
<dbReference type="InterPro" id="IPR032716">
    <property type="entry name" value="ACC_epsilon"/>
</dbReference>
<name>A0A4P6EGL2_9MICO</name>
<dbReference type="AlphaFoldDB" id="A0A4P6EGL2"/>
<accession>A0A4P6EGL2</accession>
<keyword evidence="2" id="KW-1185">Reference proteome</keyword>
<evidence type="ECO:0000313" key="1">
    <source>
        <dbReference type="EMBL" id="QAY60593.1"/>
    </source>
</evidence>